<dbReference type="AlphaFoldDB" id="A0A955RGY3"/>
<reference evidence="1" key="1">
    <citation type="submission" date="2020-04" db="EMBL/GenBank/DDBJ databases">
        <authorList>
            <person name="Zhang T."/>
        </authorList>
    </citation>
    <scope>NUCLEOTIDE SEQUENCE</scope>
    <source>
        <strain evidence="1">HKST-UBA13</strain>
    </source>
</reference>
<dbReference type="EMBL" id="JAGQLJ010000130">
    <property type="protein sequence ID" value="MCA9381553.1"/>
    <property type="molecule type" value="Genomic_DNA"/>
</dbReference>
<sequence length="140" mass="16045">MDGSLNPDTTEIASQETIEKGIANLRDQETNEFSKGVNEKFIALGKLISAEEFDLDQFYLQYKEINASAFLVNLVQQCSDDHILSIIWFLNINIPEAIRLNSLQESIKPYLRHEVSVLKEKISYTFRLDGEGFLVKTQEE</sequence>
<dbReference type="Proteomes" id="UP000775877">
    <property type="component" value="Unassembled WGS sequence"/>
</dbReference>
<comment type="caution">
    <text evidence="1">The sequence shown here is derived from an EMBL/GenBank/DDBJ whole genome shotgun (WGS) entry which is preliminary data.</text>
</comment>
<proteinExistence type="predicted"/>
<accession>A0A955RGY3</accession>
<name>A0A955RGY3_9BACT</name>
<protein>
    <submittedName>
        <fullName evidence="1">Uncharacterized protein</fullName>
    </submittedName>
</protein>
<evidence type="ECO:0000313" key="2">
    <source>
        <dbReference type="Proteomes" id="UP000775877"/>
    </source>
</evidence>
<gene>
    <name evidence="1" type="ORF">KC678_04775</name>
</gene>
<reference evidence="1" key="2">
    <citation type="journal article" date="2021" name="Microbiome">
        <title>Successional dynamics and alternative stable states in a saline activated sludge microbial community over 9 years.</title>
        <authorList>
            <person name="Wang Y."/>
            <person name="Ye J."/>
            <person name="Ju F."/>
            <person name="Liu L."/>
            <person name="Boyd J.A."/>
            <person name="Deng Y."/>
            <person name="Parks D.H."/>
            <person name="Jiang X."/>
            <person name="Yin X."/>
            <person name="Woodcroft B.J."/>
            <person name="Tyson G.W."/>
            <person name="Hugenholtz P."/>
            <person name="Polz M.F."/>
            <person name="Zhang T."/>
        </authorList>
    </citation>
    <scope>NUCLEOTIDE SEQUENCE</scope>
    <source>
        <strain evidence="1">HKST-UBA13</strain>
    </source>
</reference>
<evidence type="ECO:0000313" key="1">
    <source>
        <dbReference type="EMBL" id="MCA9381553.1"/>
    </source>
</evidence>
<organism evidence="1 2">
    <name type="scientific">Candidatus Dojkabacteria bacterium</name>
    <dbReference type="NCBI Taxonomy" id="2099670"/>
    <lineage>
        <taxon>Bacteria</taxon>
        <taxon>Candidatus Dojkabacteria</taxon>
    </lineage>
</organism>